<gene>
    <name evidence="1" type="ORF">C24_LOCUS7622</name>
</gene>
<organism evidence="1 2">
    <name type="scientific">Arabidopsis thaliana</name>
    <name type="common">Mouse-ear cress</name>
    <dbReference type="NCBI Taxonomy" id="3702"/>
    <lineage>
        <taxon>Eukaryota</taxon>
        <taxon>Viridiplantae</taxon>
        <taxon>Streptophyta</taxon>
        <taxon>Embryophyta</taxon>
        <taxon>Tracheophyta</taxon>
        <taxon>Spermatophyta</taxon>
        <taxon>Magnoliopsida</taxon>
        <taxon>eudicotyledons</taxon>
        <taxon>Gunneridae</taxon>
        <taxon>Pentapetalae</taxon>
        <taxon>rosids</taxon>
        <taxon>malvids</taxon>
        <taxon>Brassicales</taxon>
        <taxon>Brassicaceae</taxon>
        <taxon>Camelineae</taxon>
        <taxon>Arabidopsis</taxon>
    </lineage>
</organism>
<dbReference type="EMBL" id="CACSHJ010000088">
    <property type="protein sequence ID" value="CAA0360582.1"/>
    <property type="molecule type" value="Genomic_DNA"/>
</dbReference>
<name>A0A5S9WXW2_ARATH</name>
<accession>A0A5S9WXW2</accession>
<dbReference type="AlphaFoldDB" id="A0A5S9WXW2"/>
<dbReference type="Proteomes" id="UP000434276">
    <property type="component" value="Unassembled WGS sequence"/>
</dbReference>
<proteinExistence type="predicted"/>
<reference evidence="1 2" key="1">
    <citation type="submission" date="2019-12" db="EMBL/GenBank/DDBJ databases">
        <authorList>
            <person name="Jiao W.-B."/>
            <person name="Schneeberger K."/>
        </authorList>
    </citation>
    <scope>NUCLEOTIDE SEQUENCE [LARGE SCALE GENOMIC DNA]</scope>
    <source>
        <strain evidence="2">cv. C24</strain>
    </source>
</reference>
<evidence type="ECO:0000313" key="2">
    <source>
        <dbReference type="Proteomes" id="UP000434276"/>
    </source>
</evidence>
<protein>
    <submittedName>
        <fullName evidence="1">Uncharacterized protein</fullName>
    </submittedName>
</protein>
<evidence type="ECO:0000313" key="1">
    <source>
        <dbReference type="EMBL" id="CAA0360582.1"/>
    </source>
</evidence>
<dbReference type="OrthoDB" id="1097842at2759"/>
<sequence length="61" mass="6934">MADEIWQDLQYMVLGRDDPELFVPQTAYASVVASNRISLIGRPLNTHAQHLRRVLRALPCS</sequence>